<dbReference type="EMBL" id="VBOT01000108">
    <property type="protein sequence ID" value="TMQ50030.1"/>
    <property type="molecule type" value="Genomic_DNA"/>
</dbReference>
<dbReference type="GO" id="GO:0030288">
    <property type="term" value="C:outer membrane-bounded periplasmic space"/>
    <property type="evidence" value="ECO:0007669"/>
    <property type="project" value="TreeGrafter"/>
</dbReference>
<dbReference type="Proteomes" id="UP000320184">
    <property type="component" value="Unassembled WGS sequence"/>
</dbReference>
<dbReference type="InterPro" id="IPR023155">
    <property type="entry name" value="Cyt_c-552/4"/>
</dbReference>
<name>A0A538SF88_UNCEI</name>
<dbReference type="InterPro" id="IPR006179">
    <property type="entry name" value="5_nucleotidase/apyrase"/>
</dbReference>
<reference evidence="2 3" key="1">
    <citation type="journal article" date="2019" name="Nat. Microbiol.">
        <title>Mediterranean grassland soil C-N compound turnover is dependent on rainfall and depth, and is mediated by genomically divergent microorganisms.</title>
        <authorList>
            <person name="Diamond S."/>
            <person name="Andeer P.F."/>
            <person name="Li Z."/>
            <person name="Crits-Christoph A."/>
            <person name="Burstein D."/>
            <person name="Anantharaman K."/>
            <person name="Lane K.R."/>
            <person name="Thomas B.C."/>
            <person name="Pan C."/>
            <person name="Northen T.R."/>
            <person name="Banfield J.F."/>
        </authorList>
    </citation>
    <scope>NUCLEOTIDE SEQUENCE [LARGE SCALE GENOMIC DNA]</scope>
    <source>
        <strain evidence="2">WS_3</strain>
    </source>
</reference>
<dbReference type="SUPFAM" id="SSF56300">
    <property type="entry name" value="Metallo-dependent phosphatases"/>
    <property type="match status" value="1"/>
</dbReference>
<evidence type="ECO:0000259" key="1">
    <source>
        <dbReference type="Pfam" id="PF13435"/>
    </source>
</evidence>
<sequence length="408" mass="44552">MRKEYGQVVVVDNGGFFPEDDSHRDVAWFMMDAMKVLGTDAVGVGERDLRFGLAYLRLQTKRTGLPLVCANLMDKKTHKPALQGYVIKKVGDVKVGIFGLVTDKLDLGPAKDSLEVIAPDVAAKQTVALLRRQGAGVVLLLSQVGKVETEDLVAAVDGIDAVMVGRNTPIIQKGRMIKNTVACYGGEQGQYLCRTELTLDAKRHATTGDAETFILGPEVGEKPEVQQLVKSFEDGFNEKLRKVEMEKEAQEKSKSVENNPDHYLGAEVCERCHTEEAQQWKTTSHSVAWQTLVDVKKDATPECIGCHVVGFNQAGGFQSASATPKLGNVQCENCHGMGTEHDAFASAPHHITEQTCTTCHHGENDPEFNFEKKLPLIAHANTSGETLKNRKVKMGQGSGSMIKEHGSH</sequence>
<proteinExistence type="predicted"/>
<dbReference type="Gene3D" id="3.60.21.10">
    <property type="match status" value="1"/>
</dbReference>
<dbReference type="Pfam" id="PF13435">
    <property type="entry name" value="Cytochrome_C554"/>
    <property type="match status" value="1"/>
</dbReference>
<gene>
    <name evidence="2" type="ORF">E6K73_08800</name>
</gene>
<dbReference type="GO" id="GO:0009166">
    <property type="term" value="P:nucleotide catabolic process"/>
    <property type="evidence" value="ECO:0007669"/>
    <property type="project" value="InterPro"/>
</dbReference>
<comment type="caution">
    <text evidence="2">The sequence shown here is derived from an EMBL/GenBank/DDBJ whole genome shotgun (WGS) entry which is preliminary data.</text>
</comment>
<dbReference type="PANTHER" id="PTHR11575:SF24">
    <property type="entry name" value="5'-NUCLEOTIDASE"/>
    <property type="match status" value="1"/>
</dbReference>
<dbReference type="Gene3D" id="1.10.1130.10">
    <property type="entry name" value="Flavocytochrome C3, Chain A"/>
    <property type="match status" value="1"/>
</dbReference>
<dbReference type="InterPro" id="IPR029052">
    <property type="entry name" value="Metallo-depent_PP-like"/>
</dbReference>
<accession>A0A538SF88</accession>
<protein>
    <recommendedName>
        <fullName evidence="1">Cytochrome c-552/4 domain-containing protein</fullName>
    </recommendedName>
</protein>
<feature type="domain" description="Cytochrome c-552/4" evidence="1">
    <location>
        <begin position="268"/>
        <end position="336"/>
    </location>
</feature>
<dbReference type="SUPFAM" id="SSF48695">
    <property type="entry name" value="Multiheme cytochromes"/>
    <property type="match status" value="1"/>
</dbReference>
<organism evidence="2 3">
    <name type="scientific">Eiseniibacteriota bacterium</name>
    <dbReference type="NCBI Taxonomy" id="2212470"/>
    <lineage>
        <taxon>Bacteria</taxon>
        <taxon>Candidatus Eiseniibacteriota</taxon>
    </lineage>
</organism>
<dbReference type="AlphaFoldDB" id="A0A538SF88"/>
<evidence type="ECO:0000313" key="3">
    <source>
        <dbReference type="Proteomes" id="UP000320184"/>
    </source>
</evidence>
<evidence type="ECO:0000313" key="2">
    <source>
        <dbReference type="EMBL" id="TMQ50030.1"/>
    </source>
</evidence>
<dbReference type="PANTHER" id="PTHR11575">
    <property type="entry name" value="5'-NUCLEOTIDASE-RELATED"/>
    <property type="match status" value="1"/>
</dbReference>
<dbReference type="InterPro" id="IPR036280">
    <property type="entry name" value="Multihaem_cyt_sf"/>
</dbReference>
<dbReference type="GO" id="GO:0016787">
    <property type="term" value="F:hydrolase activity"/>
    <property type="evidence" value="ECO:0007669"/>
    <property type="project" value="InterPro"/>
</dbReference>